<dbReference type="EMBL" id="CAJOBS010002321">
    <property type="protein sequence ID" value="CAF4807244.1"/>
    <property type="molecule type" value="Genomic_DNA"/>
</dbReference>
<dbReference type="OrthoDB" id="10024303at2759"/>
<dbReference type="EMBL" id="CAJOBO010000216">
    <property type="protein sequence ID" value="CAF4165258.1"/>
    <property type="molecule type" value="Genomic_DNA"/>
</dbReference>
<proteinExistence type="predicted"/>
<evidence type="ECO:0000313" key="1">
    <source>
        <dbReference type="EMBL" id="CAF3304626.1"/>
    </source>
</evidence>
<evidence type="ECO:0000313" key="2">
    <source>
        <dbReference type="EMBL" id="CAF4165258.1"/>
    </source>
</evidence>
<name>A0A817T8L2_9BILA</name>
<protein>
    <submittedName>
        <fullName evidence="1">Uncharacterized protein</fullName>
    </submittedName>
</protein>
<accession>A0A817T8L2</accession>
<dbReference type="Proteomes" id="UP000663825">
    <property type="component" value="Unassembled WGS sequence"/>
</dbReference>
<dbReference type="Proteomes" id="UP000663873">
    <property type="component" value="Unassembled WGS sequence"/>
</dbReference>
<keyword evidence="6" id="KW-1185">Reference proteome</keyword>
<evidence type="ECO:0000313" key="3">
    <source>
        <dbReference type="EMBL" id="CAF4491726.1"/>
    </source>
</evidence>
<dbReference type="EMBL" id="CAJOBP010006385">
    <property type="protein sequence ID" value="CAF4491726.1"/>
    <property type="molecule type" value="Genomic_DNA"/>
</dbReference>
<comment type="caution">
    <text evidence="1">The sequence shown here is derived from an EMBL/GenBank/DDBJ whole genome shotgun (WGS) entry which is preliminary data.</text>
</comment>
<gene>
    <name evidence="2" type="ORF">HFQ381_LOCUS5236</name>
    <name evidence="1" type="ORF">TIS948_LOCUS18669</name>
    <name evidence="4" type="ORF">TOA249_LOCUS23744</name>
    <name evidence="3" type="ORF">UJA718_LOCUS25693</name>
</gene>
<evidence type="ECO:0000313" key="5">
    <source>
        <dbReference type="Proteomes" id="UP000663825"/>
    </source>
</evidence>
<sequence>MYFHWTSWASLNSMDFTVLGGLEEYTGVRDFSLVKVPFHFRHVIVQQAPWMTTNEFQLANKICFDTKITIGMHLLPLLQKKGEFKMSNSLDKRYTSPPKLYQYPIWELPASNVILSHSLLALSDCKELIKQNESSIPHMVGLSRPEANYVSLDESFIQLLIAENYRLCGYYSLENVKKREEEERIREEKFEKAKALNDFETIEAIKYEDILLQSKHIEMELDKPNSGQRTLELNKDLTKLFVNFNELQHGDIIQFRNERRQFSFYVYKAKYGTFKHLLIKFKEYVQKISEQRGVITEHDQSIDNFSLLDTNK</sequence>
<evidence type="ECO:0000313" key="6">
    <source>
        <dbReference type="Proteomes" id="UP000663873"/>
    </source>
</evidence>
<organism evidence="1 5">
    <name type="scientific">Rotaria socialis</name>
    <dbReference type="NCBI Taxonomy" id="392032"/>
    <lineage>
        <taxon>Eukaryota</taxon>
        <taxon>Metazoa</taxon>
        <taxon>Spiralia</taxon>
        <taxon>Gnathifera</taxon>
        <taxon>Rotifera</taxon>
        <taxon>Eurotatoria</taxon>
        <taxon>Bdelloidea</taxon>
        <taxon>Philodinida</taxon>
        <taxon>Philodinidae</taxon>
        <taxon>Rotaria</taxon>
    </lineage>
</organism>
<dbReference type="Proteomes" id="UP000663851">
    <property type="component" value="Unassembled WGS sequence"/>
</dbReference>
<evidence type="ECO:0000313" key="4">
    <source>
        <dbReference type="EMBL" id="CAF4807244.1"/>
    </source>
</evidence>
<dbReference type="EMBL" id="CAJNXB010003280">
    <property type="protein sequence ID" value="CAF3304626.1"/>
    <property type="molecule type" value="Genomic_DNA"/>
</dbReference>
<dbReference type="AlphaFoldDB" id="A0A817T8L2"/>
<reference evidence="1" key="1">
    <citation type="submission" date="2021-02" db="EMBL/GenBank/DDBJ databases">
        <authorList>
            <person name="Nowell W R."/>
        </authorList>
    </citation>
    <scope>NUCLEOTIDE SEQUENCE</scope>
</reference>
<dbReference type="Proteomes" id="UP000663838">
    <property type="component" value="Unassembled WGS sequence"/>
</dbReference>